<feature type="compositionally biased region" description="Basic and acidic residues" evidence="1">
    <location>
        <begin position="208"/>
        <end position="238"/>
    </location>
</feature>
<feature type="compositionally biased region" description="Acidic residues" evidence="1">
    <location>
        <begin position="155"/>
        <end position="176"/>
    </location>
</feature>
<feature type="compositionally biased region" description="Acidic residues" evidence="1">
    <location>
        <begin position="102"/>
        <end position="147"/>
    </location>
</feature>
<dbReference type="EMBL" id="MK072045">
    <property type="protein sequence ID" value="AYV77486.1"/>
    <property type="molecule type" value="Genomic_DNA"/>
</dbReference>
<proteinExistence type="predicted"/>
<reference evidence="2" key="1">
    <citation type="submission" date="2018-10" db="EMBL/GenBank/DDBJ databases">
        <title>Hidden diversity of soil giant viruses.</title>
        <authorList>
            <person name="Schulz F."/>
            <person name="Alteio L."/>
            <person name="Goudeau D."/>
            <person name="Ryan E.M."/>
            <person name="Malmstrom R.R."/>
            <person name="Blanchard J."/>
            <person name="Woyke T."/>
        </authorList>
    </citation>
    <scope>NUCLEOTIDE SEQUENCE</scope>
    <source>
        <strain evidence="2">DSV1</strain>
    </source>
</reference>
<accession>A0A3G4ZRF1</accession>
<organism evidence="2">
    <name type="scientific">Dasosvirus sp</name>
    <dbReference type="NCBI Taxonomy" id="2487764"/>
    <lineage>
        <taxon>Viruses</taxon>
        <taxon>Varidnaviria</taxon>
        <taxon>Bamfordvirae</taxon>
        <taxon>Nucleocytoviricota</taxon>
        <taxon>Megaviricetes</taxon>
        <taxon>Imitervirales</taxon>
        <taxon>Mimiviridae</taxon>
        <taxon>Klosneuvirinae</taxon>
    </lineage>
</organism>
<feature type="compositionally biased region" description="Basic and acidic residues" evidence="1">
    <location>
        <begin position="177"/>
        <end position="198"/>
    </location>
</feature>
<feature type="region of interest" description="Disordered" evidence="1">
    <location>
        <begin position="94"/>
        <end position="252"/>
    </location>
</feature>
<sequence>MSCSIYIFEAPRISTNEYKIGVTVQREWKFVRYWNTYYRSIKILYFSSIPNDRKSWAMLELQKKLDIFSTDSKTNGNWYSGNIERIQKIVQSIVNSAHESDSSSEEDQEDDQDDEIIESDGEEYVPNEENDEESDESSDEESEESDEERMTSDQEPSDQELSDQELSDQELSDEEQEEKKERDYFDKIRRFLIDQEKEEKEEENEVSNESHETNIDLSNDQEHQFDTYKPFEKKREFDGQDNGRATKRRRMV</sequence>
<evidence type="ECO:0000313" key="2">
    <source>
        <dbReference type="EMBL" id="AYV77486.1"/>
    </source>
</evidence>
<name>A0A3G4ZRF1_9VIRU</name>
<protein>
    <submittedName>
        <fullName evidence="2">Uncharacterized protein</fullName>
    </submittedName>
</protein>
<evidence type="ECO:0000256" key="1">
    <source>
        <dbReference type="SAM" id="MobiDB-lite"/>
    </source>
</evidence>
<gene>
    <name evidence="2" type="ORF">Dasosvirus4_7</name>
</gene>